<evidence type="ECO:0000256" key="4">
    <source>
        <dbReference type="ARBA" id="ARBA00022694"/>
    </source>
</evidence>
<dbReference type="EMBL" id="JAXUIC010000002">
    <property type="protein sequence ID" value="KAK4599970.1"/>
    <property type="molecule type" value="Genomic_DNA"/>
</dbReference>
<name>A0AAN7FSZ3_QUERU</name>
<keyword evidence="4 6" id="KW-0819">tRNA processing</keyword>
<evidence type="ECO:0000313" key="9">
    <source>
        <dbReference type="Proteomes" id="UP001324115"/>
    </source>
</evidence>
<dbReference type="GO" id="GO:0030488">
    <property type="term" value="P:tRNA methylation"/>
    <property type="evidence" value="ECO:0007669"/>
    <property type="project" value="InterPro"/>
</dbReference>
<comment type="caution">
    <text evidence="8">The sequence shown here is derived from an EMBL/GenBank/DDBJ whole genome shotgun (WGS) entry which is preliminary data.</text>
</comment>
<evidence type="ECO:0000256" key="5">
    <source>
        <dbReference type="ARBA" id="ARBA00023242"/>
    </source>
</evidence>
<dbReference type="PIRSF" id="PIRSF038170">
    <property type="entry name" value="tRNA_m1A_mtfrase"/>
    <property type="match status" value="1"/>
</dbReference>
<evidence type="ECO:0000256" key="1">
    <source>
        <dbReference type="ARBA" id="ARBA00004123"/>
    </source>
</evidence>
<keyword evidence="5 6" id="KW-0539">Nucleus</keyword>
<dbReference type="InterPro" id="IPR017423">
    <property type="entry name" value="TRM6"/>
</dbReference>
<evidence type="ECO:0000256" key="3">
    <source>
        <dbReference type="ARBA" id="ARBA00021704"/>
    </source>
</evidence>
<dbReference type="PANTHER" id="PTHR12945">
    <property type="entry name" value="TRANSLATION INITIATION FACTOR EIF3-RELATED"/>
    <property type="match status" value="1"/>
</dbReference>
<comment type="subunit">
    <text evidence="6">Heterotetramer.</text>
</comment>
<protein>
    <recommendedName>
        <fullName evidence="3 6">tRNA (adenine(58)-N(1))-methyltransferase non-catalytic subunit TRM6</fullName>
    </recommendedName>
</protein>
<dbReference type="AlphaFoldDB" id="A0AAN7FSZ3"/>
<evidence type="ECO:0000256" key="6">
    <source>
        <dbReference type="PIRNR" id="PIRNR038170"/>
    </source>
</evidence>
<organism evidence="8 9">
    <name type="scientific">Quercus rubra</name>
    <name type="common">Northern red oak</name>
    <name type="synonym">Quercus borealis</name>
    <dbReference type="NCBI Taxonomy" id="3512"/>
    <lineage>
        <taxon>Eukaryota</taxon>
        <taxon>Viridiplantae</taxon>
        <taxon>Streptophyta</taxon>
        <taxon>Embryophyta</taxon>
        <taxon>Tracheophyta</taxon>
        <taxon>Spermatophyta</taxon>
        <taxon>Magnoliopsida</taxon>
        <taxon>eudicotyledons</taxon>
        <taxon>Gunneridae</taxon>
        <taxon>Pentapetalae</taxon>
        <taxon>rosids</taxon>
        <taxon>fabids</taxon>
        <taxon>Fagales</taxon>
        <taxon>Fagaceae</taxon>
        <taxon>Quercus</taxon>
    </lineage>
</organism>
<comment type="function">
    <text evidence="6">Substrate-binding subunit of tRNA (adenine-N1-)-methyltransferase, which catalyzes the formation of N1-methyladenine at position 58 (m1A58) in initiator methionyl-tRNA.</text>
</comment>
<reference evidence="8 9" key="1">
    <citation type="journal article" date="2023" name="G3 (Bethesda)">
        <title>A haplotype-resolved chromosome-scale genome for Quercus rubra L. provides insights into the genetics of adaptive traits for red oak species.</title>
        <authorList>
            <person name="Kapoor B."/>
            <person name="Jenkins J."/>
            <person name="Schmutz J."/>
            <person name="Zhebentyayeva T."/>
            <person name="Kuelheim C."/>
            <person name="Coggeshall M."/>
            <person name="Heim C."/>
            <person name="Lasky J.R."/>
            <person name="Leites L."/>
            <person name="Islam-Faridi N."/>
            <person name="Romero-Severson J."/>
            <person name="DeLeo V.L."/>
            <person name="Lucas S.M."/>
            <person name="Lazic D."/>
            <person name="Gailing O."/>
            <person name="Carlson J."/>
            <person name="Staton M."/>
        </authorList>
    </citation>
    <scope>NUCLEOTIDE SEQUENCE [LARGE SCALE GENOMIC DNA]</scope>
    <source>
        <strain evidence="8">Pseudo-F2</strain>
    </source>
</reference>
<dbReference type="GO" id="GO:0005634">
    <property type="term" value="C:nucleus"/>
    <property type="evidence" value="ECO:0007669"/>
    <property type="project" value="UniProtKB-SubCell"/>
</dbReference>
<keyword evidence="9" id="KW-1185">Reference proteome</keyword>
<sequence length="449" mass="49231">MSQNDSQSDSIQNPRVTWEGCSVLLDINDGDRLVFARLSAGSTLKIGNKTYSLQPLIGCPFGSLFQVENGDQGHCLARFVPTVEGNNIQEKGDFESQDEIKDNRALVDNNKAQSLTGEEINAMRSQGATGDEIVEALIANSATFEKKTLFSQEKYRLKKQKKYAPKVLLRRPFARSICEAYFKKYPARIGFLRVDALSLLLSMANVTANSDVLVVDMVGGLLTGAVAERLGGTGYVCSTYLGSTPYSIDIVRIFNLSNEICKRIVRSSLADLSLSQNGTSEQIHQQGDDINMECLSNNQMSSSVGTEEITPTENERSDLISETTVSPVNKTGKSTKAGNKASKQAIDLWKENGFSSLIIAAPELDLWSLLKDLLPLLANSAPFAIYHQYLQPLATCMHNLQLGKMAIGLQISEPWLREYQVLPSRTHPCMQMSAFGGYILSGIKICSSS</sequence>
<dbReference type="Proteomes" id="UP001324115">
    <property type="component" value="Unassembled WGS sequence"/>
</dbReference>
<proteinExistence type="inferred from homology"/>
<feature type="compositionally biased region" description="Polar residues" evidence="7">
    <location>
        <begin position="301"/>
        <end position="312"/>
    </location>
</feature>
<feature type="region of interest" description="Disordered" evidence="7">
    <location>
        <begin position="301"/>
        <end position="321"/>
    </location>
</feature>
<dbReference type="GO" id="GO:0031515">
    <property type="term" value="C:tRNA (m1A) methyltransferase complex"/>
    <property type="evidence" value="ECO:0007669"/>
    <property type="project" value="UniProtKB-UniRule"/>
</dbReference>
<dbReference type="Pfam" id="PF04189">
    <property type="entry name" value="Gcd10p"/>
    <property type="match status" value="1"/>
</dbReference>
<evidence type="ECO:0000313" key="8">
    <source>
        <dbReference type="EMBL" id="KAK4599970.1"/>
    </source>
</evidence>
<comment type="subcellular location">
    <subcellularLocation>
        <location evidence="1 6">Nucleus</location>
    </subcellularLocation>
</comment>
<gene>
    <name evidence="8" type="ORF">RGQ29_009861</name>
</gene>
<accession>A0AAN7FSZ3</accession>
<evidence type="ECO:0000256" key="7">
    <source>
        <dbReference type="SAM" id="MobiDB-lite"/>
    </source>
</evidence>
<comment type="similarity">
    <text evidence="2 6">Belongs to the TRM6/GCD10 family.</text>
</comment>
<dbReference type="PANTHER" id="PTHR12945:SF0">
    <property type="entry name" value="TRNA (ADENINE(58)-N(1))-METHYLTRANSFERASE NON-CATALYTIC SUBUNIT TRM6"/>
    <property type="match status" value="1"/>
</dbReference>
<evidence type="ECO:0000256" key="2">
    <source>
        <dbReference type="ARBA" id="ARBA00008320"/>
    </source>
</evidence>